<sequence length="211" mass="23179">MNVSGSLPAVISATTNDLDTIAGVLAAAHHDDPVAEWVVPDPRERPRLLHAWYTILVEHALIYGMVDMLADRSGAAVWLDRTTALPEPLDYEKRVVATCGLFGLDMLMADHVSSHHRLAAAHHHLTHIGVDRQKRRDLRLHALLDHRHTRLDAAGLAAAAEAGSEDELRLFAAYGYRLAEPYHLPDGPLLHPVLRIPQDPGRHLAPAAHDG</sequence>
<dbReference type="Gene3D" id="3.40.630.30">
    <property type="match status" value="1"/>
</dbReference>
<comment type="caution">
    <text evidence="1">The sequence shown here is derived from an EMBL/GenBank/DDBJ whole genome shotgun (WGS) entry which is preliminary data.</text>
</comment>
<dbReference type="EMBL" id="BOMN01000113">
    <property type="protein sequence ID" value="GIE24895.1"/>
    <property type="molecule type" value="Genomic_DNA"/>
</dbReference>
<keyword evidence="2" id="KW-1185">Reference proteome</keyword>
<evidence type="ECO:0000313" key="1">
    <source>
        <dbReference type="EMBL" id="GIE24895.1"/>
    </source>
</evidence>
<accession>A0ABQ4A213</accession>
<gene>
    <name evidence="1" type="ORF">Ahu01nite_079970</name>
</gene>
<organism evidence="1 2">
    <name type="scientific">Winogradskya humida</name>
    <dbReference type="NCBI Taxonomy" id="113566"/>
    <lineage>
        <taxon>Bacteria</taxon>
        <taxon>Bacillati</taxon>
        <taxon>Actinomycetota</taxon>
        <taxon>Actinomycetes</taxon>
        <taxon>Micromonosporales</taxon>
        <taxon>Micromonosporaceae</taxon>
        <taxon>Winogradskya</taxon>
    </lineage>
</organism>
<proteinExistence type="predicted"/>
<name>A0ABQ4A213_9ACTN</name>
<dbReference type="Proteomes" id="UP000603200">
    <property type="component" value="Unassembled WGS sequence"/>
</dbReference>
<protein>
    <submittedName>
        <fullName evidence="1">N-acetyltransferase</fullName>
    </submittedName>
</protein>
<dbReference type="RefSeq" id="WP_203841877.1">
    <property type="nucleotide sequence ID" value="NZ_BAAATV010000001.1"/>
</dbReference>
<reference evidence="1 2" key="1">
    <citation type="submission" date="2021-01" db="EMBL/GenBank/DDBJ databases">
        <title>Whole genome shotgun sequence of Actinoplanes humidus NBRC 14915.</title>
        <authorList>
            <person name="Komaki H."/>
            <person name="Tamura T."/>
        </authorList>
    </citation>
    <scope>NUCLEOTIDE SEQUENCE [LARGE SCALE GENOMIC DNA]</scope>
    <source>
        <strain evidence="1 2">NBRC 14915</strain>
    </source>
</reference>
<evidence type="ECO:0000313" key="2">
    <source>
        <dbReference type="Proteomes" id="UP000603200"/>
    </source>
</evidence>